<dbReference type="GeneID" id="18254466"/>
<name>G0RZU9_CHATD</name>
<dbReference type="GO" id="GO:0009001">
    <property type="term" value="F:serine O-acetyltransferase activity"/>
    <property type="evidence" value="ECO:0007669"/>
    <property type="project" value="TreeGrafter"/>
</dbReference>
<evidence type="ECO:0000259" key="3">
    <source>
        <dbReference type="Pfam" id="PF00561"/>
    </source>
</evidence>
<dbReference type="RefSeq" id="XP_006690969.1">
    <property type="nucleotide sequence ID" value="XM_006690906.1"/>
</dbReference>
<feature type="compositionally biased region" description="Low complexity" evidence="2">
    <location>
        <begin position="22"/>
        <end position="32"/>
    </location>
</feature>
<keyword evidence="5" id="KW-1185">Reference proteome</keyword>
<dbReference type="PROSITE" id="PS51257">
    <property type="entry name" value="PROKAR_LIPOPROTEIN"/>
    <property type="match status" value="1"/>
</dbReference>
<dbReference type="OMA" id="HPILVMG"/>
<dbReference type="InterPro" id="IPR029058">
    <property type="entry name" value="AB_hydrolase_fold"/>
</dbReference>
<evidence type="ECO:0000313" key="4">
    <source>
        <dbReference type="EMBL" id="EGS23727.1"/>
    </source>
</evidence>
<dbReference type="NCBIfam" id="NF001209">
    <property type="entry name" value="PRK00175.1"/>
    <property type="match status" value="1"/>
</dbReference>
<feature type="compositionally biased region" description="Low complexity" evidence="2">
    <location>
        <begin position="48"/>
        <end position="87"/>
    </location>
</feature>
<dbReference type="GO" id="GO:0009086">
    <property type="term" value="P:methionine biosynthetic process"/>
    <property type="evidence" value="ECO:0007669"/>
    <property type="project" value="TreeGrafter"/>
</dbReference>
<dbReference type="InterPro" id="IPR008220">
    <property type="entry name" value="HAT_MetX-like"/>
</dbReference>
<evidence type="ECO:0000313" key="5">
    <source>
        <dbReference type="Proteomes" id="UP000008066"/>
    </source>
</evidence>
<dbReference type="PANTHER" id="PTHR32268">
    <property type="entry name" value="HOMOSERINE O-ACETYLTRANSFERASE"/>
    <property type="match status" value="1"/>
</dbReference>
<dbReference type="GO" id="GO:0009092">
    <property type="term" value="P:homoserine metabolic process"/>
    <property type="evidence" value="ECO:0007669"/>
    <property type="project" value="TreeGrafter"/>
</dbReference>
<reference evidence="4 5" key="1">
    <citation type="journal article" date="2011" name="Cell">
        <title>Insight into structure and assembly of the nuclear pore complex by utilizing the genome of a eukaryotic thermophile.</title>
        <authorList>
            <person name="Amlacher S."/>
            <person name="Sarges P."/>
            <person name="Flemming D."/>
            <person name="van Noort V."/>
            <person name="Kunze R."/>
            <person name="Devos D.P."/>
            <person name="Arumugam M."/>
            <person name="Bork P."/>
            <person name="Hurt E."/>
        </authorList>
    </citation>
    <scope>NUCLEOTIDE SEQUENCE [LARGE SCALE GENOMIC DNA]</scope>
    <source>
        <strain evidence="5">DSM 1495 / CBS 144.50 / IMI 039719</strain>
    </source>
</reference>
<dbReference type="GO" id="GO:0006535">
    <property type="term" value="P:cysteine biosynthetic process from serine"/>
    <property type="evidence" value="ECO:0007669"/>
    <property type="project" value="TreeGrafter"/>
</dbReference>
<dbReference type="EMBL" id="GL988032">
    <property type="protein sequence ID" value="EGS23727.1"/>
    <property type="molecule type" value="Genomic_DNA"/>
</dbReference>
<protein>
    <submittedName>
        <fullName evidence="4">Homoserine O-acetyltransferase-like protein</fullName>
    </submittedName>
</protein>
<gene>
    <name evidence="4" type="ORF">CTHT_0004280</name>
</gene>
<accession>G0RZU9</accession>
<dbReference type="InterPro" id="IPR000073">
    <property type="entry name" value="AB_hydrolase_1"/>
</dbReference>
<keyword evidence="4" id="KW-0808">Transferase</keyword>
<feature type="compositionally biased region" description="Low complexity" evidence="2">
    <location>
        <begin position="124"/>
        <end position="134"/>
    </location>
</feature>
<feature type="domain" description="AB hydrolase-1" evidence="3">
    <location>
        <begin position="193"/>
        <end position="550"/>
    </location>
</feature>
<comment type="similarity">
    <text evidence="1">Belongs to the AB hydrolase superfamily. MetX family.</text>
</comment>
<evidence type="ECO:0000256" key="1">
    <source>
        <dbReference type="ARBA" id="ARBA00006886"/>
    </source>
</evidence>
<dbReference type="HOGENOM" id="CLU_028760_7_0_1"/>
<dbReference type="KEGG" id="cthr:CTHT_0004280"/>
<dbReference type="Gene3D" id="3.40.50.1820">
    <property type="entry name" value="alpha/beta hydrolase"/>
    <property type="match status" value="1"/>
</dbReference>
<dbReference type="NCBIfam" id="TIGR01392">
    <property type="entry name" value="homoserO_Ac_trn"/>
    <property type="match status" value="1"/>
</dbReference>
<feature type="region of interest" description="Disordered" evidence="2">
    <location>
        <begin position="46"/>
        <end position="90"/>
    </location>
</feature>
<dbReference type="GO" id="GO:0004414">
    <property type="term" value="F:homoserine O-acetyltransferase activity"/>
    <property type="evidence" value="ECO:0007669"/>
    <property type="project" value="TreeGrafter"/>
</dbReference>
<dbReference type="HAMAP" id="MF_00296">
    <property type="entry name" value="MetX_acyltransf"/>
    <property type="match status" value="1"/>
</dbReference>
<feature type="region of interest" description="Disordered" evidence="2">
    <location>
        <begin position="124"/>
        <end position="154"/>
    </location>
</feature>
<dbReference type="Pfam" id="PF00561">
    <property type="entry name" value="Abhydrolase_1"/>
    <property type="match status" value="1"/>
</dbReference>
<feature type="region of interest" description="Disordered" evidence="2">
    <location>
        <begin position="1"/>
        <end position="32"/>
    </location>
</feature>
<organism evidence="5">
    <name type="scientific">Chaetomium thermophilum (strain DSM 1495 / CBS 144.50 / IMI 039719)</name>
    <name type="common">Thermochaetoides thermophila</name>
    <dbReference type="NCBI Taxonomy" id="759272"/>
    <lineage>
        <taxon>Eukaryota</taxon>
        <taxon>Fungi</taxon>
        <taxon>Dikarya</taxon>
        <taxon>Ascomycota</taxon>
        <taxon>Pezizomycotina</taxon>
        <taxon>Sordariomycetes</taxon>
        <taxon>Sordariomycetidae</taxon>
        <taxon>Sordariales</taxon>
        <taxon>Chaetomiaceae</taxon>
        <taxon>Thermochaetoides</taxon>
    </lineage>
</organism>
<dbReference type="SUPFAM" id="SSF53474">
    <property type="entry name" value="alpha/beta-Hydrolases"/>
    <property type="match status" value="1"/>
</dbReference>
<dbReference type="GO" id="GO:0005739">
    <property type="term" value="C:mitochondrion"/>
    <property type="evidence" value="ECO:0007669"/>
    <property type="project" value="TreeGrafter"/>
</dbReference>
<dbReference type="STRING" id="759272.G0RZU9"/>
<evidence type="ECO:0000256" key="2">
    <source>
        <dbReference type="SAM" id="MobiDB-lite"/>
    </source>
</evidence>
<dbReference type="Proteomes" id="UP000008066">
    <property type="component" value="Unassembled WGS sequence"/>
</dbReference>
<dbReference type="PANTHER" id="PTHR32268:SF16">
    <property type="entry name" value="SERINE O-SUCCINYLTRANSFERASE"/>
    <property type="match status" value="1"/>
</dbReference>
<dbReference type="OrthoDB" id="444135at2759"/>
<dbReference type="AlphaFoldDB" id="G0RZU9"/>
<sequence>MKSTTASLRRASRGLRFTHTPSSSSSCCSSLRPSICSSHVVGSAVPVPGTRRSTSSSAADAVAAPTSSPSPTSTRPQTSSSSLQQPPTRRHLHGQFIRRSGVPSNPAMKFPCVDALESRSATLQRQAEAAAAQRRSLEDTEGDTGGPEPSYTVGPTQVFHSYEPFLLDHGGLLHEFDIAYETWGRMNADKSNVILLHTGLSASSHAHSTPENPQPGWWEKFIGPGKALDTDKYFIICTNVLGGCYGSTGPSSIDPLDGKRYATRFPILTIQDMVRAQFRLLDHLGVRKLHASVGSSMGGMQSLAAGVEFPDRVGRVVTISACARSHPYSIAMRYVQRRAILNDPNWNRGFYYGRVPPHTGMKLAREIATITYRSGPEWEQRFGRRRADSAKPPALCPDFLVETYLDHAGEKFCLTYDPNSLIYVSKAMDLFDLGLENQRRTARRREEALVRRLAEAADPSAQDEDGTCILTPPDLSNQDQHGQNQAHNEIIQTLTDPTPVQRRAAAEAYNPPADLVAGLAPLRNHPTLVMGVASDILFPAWQQREIAEALRQAGNTQVEHVELSEEQSLFGHDTFLLDVENVGGAVRRFLDQ</sequence>
<proteinExistence type="inferred from homology"/>
<dbReference type="eggNOG" id="ENOG502QR3J">
    <property type="taxonomic scope" value="Eukaryota"/>
</dbReference>